<protein>
    <recommendedName>
        <fullName evidence="5">Secreted protein</fullName>
    </recommendedName>
</protein>
<reference evidence="3 4" key="1">
    <citation type="submission" date="2023-05" db="EMBL/GenBank/DDBJ databases">
        <title>Lithophilousrod everest ZFBP1038 complete genpme.</title>
        <authorList>
            <person name="Tian M."/>
        </authorList>
    </citation>
    <scope>NUCLEOTIDE SEQUENCE [LARGE SCALE GENOMIC DNA]</scope>
    <source>
        <strain evidence="3 4">ZFBP1038</strain>
    </source>
</reference>
<gene>
    <name evidence="3" type="ORF">LWF01_04880</name>
</gene>
<feature type="compositionally biased region" description="Basic and acidic residues" evidence="1">
    <location>
        <begin position="60"/>
        <end position="69"/>
    </location>
</feature>
<evidence type="ECO:0000313" key="3">
    <source>
        <dbReference type="EMBL" id="WGW13112.1"/>
    </source>
</evidence>
<evidence type="ECO:0000256" key="1">
    <source>
        <dbReference type="SAM" id="MobiDB-lite"/>
    </source>
</evidence>
<evidence type="ECO:0000313" key="4">
    <source>
        <dbReference type="Proteomes" id="UP001209083"/>
    </source>
</evidence>
<evidence type="ECO:0008006" key="5">
    <source>
        <dbReference type="Google" id="ProtNLM"/>
    </source>
</evidence>
<accession>A0ABY8QVP3</accession>
<dbReference type="EMBL" id="CP090958">
    <property type="protein sequence ID" value="WGW13112.1"/>
    <property type="molecule type" value="Genomic_DNA"/>
</dbReference>
<sequence>MFSAPSARRPARRRPAASRLAVAATLLALTAGTITGTAATAQTPSGDDRPTVTGNADGSEELRYPDGSRFRTQPSIAAAGTNGHGSFRWSSQFKKKVNSRSWKTGKRANVYVKVNEISRCNRGAIKLELRDREGDRVGTTRKVGCSGGSYVWKLVRKGTYYFVLTDDKSARTTHVAKGDVRYD</sequence>
<name>A0ABY8QVP3_9MICO</name>
<dbReference type="RefSeq" id="WP_349639922.1">
    <property type="nucleotide sequence ID" value="NZ_CP090958.1"/>
</dbReference>
<keyword evidence="4" id="KW-1185">Reference proteome</keyword>
<organism evidence="3 4">
    <name type="scientific">Saxibacter everestensis</name>
    <dbReference type="NCBI Taxonomy" id="2909229"/>
    <lineage>
        <taxon>Bacteria</taxon>
        <taxon>Bacillati</taxon>
        <taxon>Actinomycetota</taxon>
        <taxon>Actinomycetes</taxon>
        <taxon>Micrococcales</taxon>
        <taxon>Brevibacteriaceae</taxon>
        <taxon>Saxibacter</taxon>
    </lineage>
</organism>
<proteinExistence type="predicted"/>
<feature type="signal peptide" evidence="2">
    <location>
        <begin position="1"/>
        <end position="38"/>
    </location>
</feature>
<feature type="chain" id="PRO_5046369648" description="Secreted protein" evidence="2">
    <location>
        <begin position="39"/>
        <end position="183"/>
    </location>
</feature>
<keyword evidence="2" id="KW-0732">Signal</keyword>
<feature type="region of interest" description="Disordered" evidence="1">
    <location>
        <begin position="38"/>
        <end position="83"/>
    </location>
</feature>
<dbReference type="Proteomes" id="UP001209083">
    <property type="component" value="Chromosome"/>
</dbReference>
<evidence type="ECO:0000256" key="2">
    <source>
        <dbReference type="SAM" id="SignalP"/>
    </source>
</evidence>